<dbReference type="GO" id="GO:0032267">
    <property type="term" value="F:tRNA(Ile)-lysidine synthase activity"/>
    <property type="evidence" value="ECO:0007669"/>
    <property type="project" value="UniProtKB-EC"/>
</dbReference>
<comment type="domain">
    <text evidence="6">The N-terminal region contains the highly conserved SGGXDS motif, predicted to be a P-loop motif involved in ATP binding.</text>
</comment>
<proteinExistence type="inferred from homology"/>
<evidence type="ECO:0000256" key="4">
    <source>
        <dbReference type="ARBA" id="ARBA00022840"/>
    </source>
</evidence>
<dbReference type="EMBL" id="BJUZ01000001">
    <property type="protein sequence ID" value="GEK92553.1"/>
    <property type="molecule type" value="Genomic_DNA"/>
</dbReference>
<dbReference type="PANTHER" id="PTHR43033:SF5">
    <property type="entry name" value="TRNA(ILE)-LYSIDINE SYNTHETASE"/>
    <property type="match status" value="1"/>
</dbReference>
<accession>A0A511AZ34</accession>
<dbReference type="GO" id="GO:0005524">
    <property type="term" value="F:ATP binding"/>
    <property type="evidence" value="ECO:0007669"/>
    <property type="project" value="UniProtKB-UniRule"/>
</dbReference>
<evidence type="ECO:0000256" key="3">
    <source>
        <dbReference type="ARBA" id="ARBA00022741"/>
    </source>
</evidence>
<evidence type="ECO:0000256" key="6">
    <source>
        <dbReference type="HAMAP-Rule" id="MF_01161"/>
    </source>
</evidence>
<comment type="caution">
    <text evidence="8">The sequence shown here is derived from an EMBL/GenBank/DDBJ whole genome shotgun (WGS) entry which is preliminary data.</text>
</comment>
<evidence type="ECO:0000259" key="7">
    <source>
        <dbReference type="Pfam" id="PF01171"/>
    </source>
</evidence>
<sequence length="415" mass="44971">MVGLPVTDLNAPIGPDEFSALMERLGPWPADSRLSPVAIAVSGGADSMALAVLALRWRQSIMALVVDHALRPESANEARLTAQRLSDVGIPVKILTLDAFPAGRMQERARGARFAAIEQAAVELGCTDLLVAHHLSDQEETVWMRYVGGSGPSGLAGMAPQSIRGRIRVVRPLLEVHPARLRATLLAAGVAWIEDPSNQNRRFERVRWRQDLTSGQRSAAHSMRAEAVRKRLGDDADLAEILAQHAQWHAEGWVSLERAGLNETVVASLIRLVGNQNYRPSRESVRRLLEQPEGALGGVLMRQAGRWGDGLIFIREERACEGAIAANSDAVWDGRWRYLGSEDGEIAGLREAASHLDARALGCPASVIRTLPGIWRDGCLMALPDLLDEGSGAPFVWAGNVPATGESVFDAEKDL</sequence>
<dbReference type="Proteomes" id="UP000321230">
    <property type="component" value="Unassembled WGS sequence"/>
</dbReference>
<dbReference type="NCBIfam" id="TIGR02432">
    <property type="entry name" value="lysidine_TilS_N"/>
    <property type="match status" value="1"/>
</dbReference>
<dbReference type="InterPro" id="IPR012795">
    <property type="entry name" value="tRNA_Ile_lys_synt_N"/>
</dbReference>
<dbReference type="InterPro" id="IPR011063">
    <property type="entry name" value="TilS/TtcA_N"/>
</dbReference>
<keyword evidence="6" id="KW-0963">Cytoplasm</keyword>
<dbReference type="InterPro" id="IPR012094">
    <property type="entry name" value="tRNA_Ile_lys_synt"/>
</dbReference>
<evidence type="ECO:0000313" key="9">
    <source>
        <dbReference type="Proteomes" id="UP000321230"/>
    </source>
</evidence>
<organism evidence="8 9">
    <name type="scientific">Gluconobacter wancherniae NBRC 103581</name>
    <dbReference type="NCBI Taxonomy" id="656744"/>
    <lineage>
        <taxon>Bacteria</taxon>
        <taxon>Pseudomonadati</taxon>
        <taxon>Pseudomonadota</taxon>
        <taxon>Alphaproteobacteria</taxon>
        <taxon>Acetobacterales</taxon>
        <taxon>Acetobacteraceae</taxon>
        <taxon>Gluconobacter</taxon>
    </lineage>
</organism>
<keyword evidence="2 6" id="KW-0819">tRNA processing</keyword>
<name>A0A511AZ34_9PROT</name>
<comment type="similarity">
    <text evidence="6">Belongs to the tRNA(Ile)-lysidine synthase family.</text>
</comment>
<comment type="function">
    <text evidence="6">Ligates lysine onto the cytidine present at position 34 of the AUA codon-specific tRNA(Ile) that contains the anticodon CAU, in an ATP-dependent manner. Cytidine is converted to lysidine, thus changing the amino acid specificity of the tRNA from methionine to isoleucine.</text>
</comment>
<keyword evidence="4 6" id="KW-0067">ATP-binding</keyword>
<evidence type="ECO:0000256" key="5">
    <source>
        <dbReference type="ARBA" id="ARBA00048539"/>
    </source>
</evidence>
<reference evidence="8 9" key="1">
    <citation type="submission" date="2019-07" db="EMBL/GenBank/DDBJ databases">
        <title>Whole genome shotgun sequence of Gluconobacter wancherniae NBRC 103581.</title>
        <authorList>
            <person name="Hosoyama A."/>
            <person name="Uohara A."/>
            <person name="Ohji S."/>
            <person name="Ichikawa N."/>
        </authorList>
    </citation>
    <scope>NUCLEOTIDE SEQUENCE [LARGE SCALE GENOMIC DNA]</scope>
    <source>
        <strain evidence="8 9">NBRC 103581</strain>
    </source>
</reference>
<evidence type="ECO:0000256" key="2">
    <source>
        <dbReference type="ARBA" id="ARBA00022694"/>
    </source>
</evidence>
<dbReference type="Pfam" id="PF01171">
    <property type="entry name" value="ATP_bind_3"/>
    <property type="match status" value="1"/>
</dbReference>
<dbReference type="HAMAP" id="MF_01161">
    <property type="entry name" value="tRNA_Ile_lys_synt"/>
    <property type="match status" value="1"/>
</dbReference>
<gene>
    <name evidence="6 8" type="primary">tilS</name>
    <name evidence="8" type="ORF">GWA01_03230</name>
</gene>
<dbReference type="GO" id="GO:0005737">
    <property type="term" value="C:cytoplasm"/>
    <property type="evidence" value="ECO:0007669"/>
    <property type="project" value="UniProtKB-SubCell"/>
</dbReference>
<dbReference type="RefSeq" id="WP_229316012.1">
    <property type="nucleotide sequence ID" value="NZ_BARC01000005.1"/>
</dbReference>
<keyword evidence="1 6" id="KW-0436">Ligase</keyword>
<dbReference type="InterPro" id="IPR014729">
    <property type="entry name" value="Rossmann-like_a/b/a_fold"/>
</dbReference>
<dbReference type="GO" id="GO:0006400">
    <property type="term" value="P:tRNA modification"/>
    <property type="evidence" value="ECO:0007669"/>
    <property type="project" value="UniProtKB-UniRule"/>
</dbReference>
<evidence type="ECO:0000256" key="1">
    <source>
        <dbReference type="ARBA" id="ARBA00022598"/>
    </source>
</evidence>
<dbReference type="PANTHER" id="PTHR43033">
    <property type="entry name" value="TRNA(ILE)-LYSIDINE SYNTHASE-RELATED"/>
    <property type="match status" value="1"/>
</dbReference>
<keyword evidence="9" id="KW-1185">Reference proteome</keyword>
<feature type="binding site" evidence="6">
    <location>
        <begin position="42"/>
        <end position="47"/>
    </location>
    <ligand>
        <name>ATP</name>
        <dbReference type="ChEBI" id="CHEBI:30616"/>
    </ligand>
</feature>
<evidence type="ECO:0000313" key="8">
    <source>
        <dbReference type="EMBL" id="GEK92553.1"/>
    </source>
</evidence>
<comment type="subcellular location">
    <subcellularLocation>
        <location evidence="6">Cytoplasm</location>
    </subcellularLocation>
</comment>
<dbReference type="EC" id="6.3.4.19" evidence="6"/>
<dbReference type="SUPFAM" id="SSF52402">
    <property type="entry name" value="Adenine nucleotide alpha hydrolases-like"/>
    <property type="match status" value="1"/>
</dbReference>
<dbReference type="AlphaFoldDB" id="A0A511AZ34"/>
<dbReference type="Gene3D" id="3.40.50.620">
    <property type="entry name" value="HUPs"/>
    <property type="match status" value="1"/>
</dbReference>
<feature type="domain" description="tRNA(Ile)-lysidine/2-thiocytidine synthase N-terminal" evidence="7">
    <location>
        <begin position="37"/>
        <end position="210"/>
    </location>
</feature>
<protein>
    <recommendedName>
        <fullName evidence="6">tRNA(Ile)-lysidine synthase</fullName>
        <ecNumber evidence="6">6.3.4.19</ecNumber>
    </recommendedName>
    <alternativeName>
        <fullName evidence="6">tRNA(Ile)-2-lysyl-cytidine synthase</fullName>
    </alternativeName>
    <alternativeName>
        <fullName evidence="6">tRNA(Ile)-lysidine synthetase</fullName>
    </alternativeName>
</protein>
<comment type="catalytic activity">
    <reaction evidence="5 6">
        <text>cytidine(34) in tRNA(Ile2) + L-lysine + ATP = lysidine(34) in tRNA(Ile2) + AMP + diphosphate + H(+)</text>
        <dbReference type="Rhea" id="RHEA:43744"/>
        <dbReference type="Rhea" id="RHEA-COMP:10625"/>
        <dbReference type="Rhea" id="RHEA-COMP:10670"/>
        <dbReference type="ChEBI" id="CHEBI:15378"/>
        <dbReference type="ChEBI" id="CHEBI:30616"/>
        <dbReference type="ChEBI" id="CHEBI:32551"/>
        <dbReference type="ChEBI" id="CHEBI:33019"/>
        <dbReference type="ChEBI" id="CHEBI:82748"/>
        <dbReference type="ChEBI" id="CHEBI:83665"/>
        <dbReference type="ChEBI" id="CHEBI:456215"/>
        <dbReference type="EC" id="6.3.4.19"/>
    </reaction>
</comment>
<dbReference type="CDD" id="cd01992">
    <property type="entry name" value="TilS_N"/>
    <property type="match status" value="1"/>
</dbReference>
<keyword evidence="3 6" id="KW-0547">Nucleotide-binding</keyword>